<sequence length="174" mass="19726">SFAVRDDGGRNYAYCLGMVAASGVHPTEYARRTVSALRYTSYILPMISAHPDPETFRAMAEAAYRRIPAPFRQLTGDLLIQTPDFAERDVLVELGITDPFELLGLYQGVDVTRKSLFDTLPETDRVFLYRKPILRFYEDGEDSLEAIVEHVLVHEIGHHFGFSDDDMHAIEEEA</sequence>
<evidence type="ECO:0000313" key="2">
    <source>
        <dbReference type="Proteomes" id="UP001142610"/>
    </source>
</evidence>
<dbReference type="RefSeq" id="WP_256618242.1">
    <property type="nucleotide sequence ID" value="NZ_JANIBC010000002.1"/>
</dbReference>
<keyword evidence="2" id="KW-1185">Reference proteome</keyword>
<dbReference type="Proteomes" id="UP001142610">
    <property type="component" value="Unassembled WGS sequence"/>
</dbReference>
<dbReference type="CDD" id="cd12952">
    <property type="entry name" value="MMP_ACEL2062"/>
    <property type="match status" value="1"/>
</dbReference>
<gene>
    <name evidence="1" type="ORF">NOG11_03430</name>
</gene>
<dbReference type="InterPro" id="IPR038555">
    <property type="entry name" value="Zincin_1_sf"/>
</dbReference>
<evidence type="ECO:0000313" key="1">
    <source>
        <dbReference type="EMBL" id="MCQ8184429.1"/>
    </source>
</evidence>
<dbReference type="Gene3D" id="3.30.2010.20">
    <property type="match status" value="1"/>
</dbReference>
<accession>A0A9X2L775</accession>
<organism evidence="1 2">
    <name type="scientific">Parvularcula maris</name>
    <dbReference type="NCBI Taxonomy" id="2965077"/>
    <lineage>
        <taxon>Bacteria</taxon>
        <taxon>Pseudomonadati</taxon>
        <taxon>Pseudomonadota</taxon>
        <taxon>Alphaproteobacteria</taxon>
        <taxon>Parvularculales</taxon>
        <taxon>Parvularculaceae</taxon>
        <taxon>Parvularcula</taxon>
    </lineage>
</organism>
<dbReference type="Pfam" id="PF06262">
    <property type="entry name" value="Zincin_1"/>
    <property type="match status" value="1"/>
</dbReference>
<dbReference type="EMBL" id="JANIBC010000002">
    <property type="protein sequence ID" value="MCQ8184429.1"/>
    <property type="molecule type" value="Genomic_DNA"/>
</dbReference>
<dbReference type="AlphaFoldDB" id="A0A9X2L775"/>
<feature type="non-terminal residue" evidence="1">
    <location>
        <position position="1"/>
    </location>
</feature>
<proteinExistence type="predicted"/>
<protein>
    <submittedName>
        <fullName evidence="1">Metallopeptidase family protein</fullName>
    </submittedName>
</protein>
<name>A0A9X2L775_9PROT</name>
<dbReference type="InterPro" id="IPR010428">
    <property type="entry name" value="Zincin_1"/>
</dbReference>
<dbReference type="SUPFAM" id="SSF55486">
    <property type="entry name" value="Metalloproteases ('zincins'), catalytic domain"/>
    <property type="match status" value="1"/>
</dbReference>
<comment type="caution">
    <text evidence="1">The sequence shown here is derived from an EMBL/GenBank/DDBJ whole genome shotgun (WGS) entry which is preliminary data.</text>
</comment>
<reference evidence="1" key="1">
    <citation type="submission" date="2022-07" db="EMBL/GenBank/DDBJ databases">
        <title>Parvularcula maris sp. nov., an algicidal bacterium isolated from seawater.</title>
        <authorList>
            <person name="Li F."/>
        </authorList>
    </citation>
    <scope>NUCLEOTIDE SEQUENCE</scope>
    <source>
        <strain evidence="1">BGMRC 0090</strain>
    </source>
</reference>